<dbReference type="SUPFAM" id="SSF55129">
    <property type="entry name" value="Ribosomal protein L30p/L7e"/>
    <property type="match status" value="1"/>
</dbReference>
<protein>
    <recommendedName>
        <fullName evidence="4">Large ribosomal subunit protein uL30-like ferredoxin-like fold domain-containing protein</fullName>
    </recommendedName>
</protein>
<dbReference type="EMBL" id="CAACVS010000229">
    <property type="protein sequence ID" value="VEU39671.1"/>
    <property type="molecule type" value="Genomic_DNA"/>
</dbReference>
<dbReference type="InterPro" id="IPR035808">
    <property type="entry name" value="Ribosomal_uL30_euk_arc"/>
</dbReference>
<dbReference type="Pfam" id="PF00327">
    <property type="entry name" value="Ribosomal_L30"/>
    <property type="match status" value="1"/>
</dbReference>
<dbReference type="Gene3D" id="3.30.1390.20">
    <property type="entry name" value="Ribosomal protein L30, ferredoxin-like fold domain"/>
    <property type="match status" value="1"/>
</dbReference>
<evidence type="ECO:0000256" key="1">
    <source>
        <dbReference type="ARBA" id="ARBA00007594"/>
    </source>
</evidence>
<name>A0A448ZCC5_9STRA</name>
<evidence type="ECO:0000256" key="3">
    <source>
        <dbReference type="ARBA" id="ARBA00023274"/>
    </source>
</evidence>
<dbReference type="CDD" id="cd01657">
    <property type="entry name" value="Ribosomal_L7_archeal_euk"/>
    <property type="match status" value="1"/>
</dbReference>
<dbReference type="InterPro" id="IPR039699">
    <property type="entry name" value="Ribosomal_uL30"/>
</dbReference>
<evidence type="ECO:0000313" key="6">
    <source>
        <dbReference type="Proteomes" id="UP000291116"/>
    </source>
</evidence>
<dbReference type="GO" id="GO:0003723">
    <property type="term" value="F:RNA binding"/>
    <property type="evidence" value="ECO:0007669"/>
    <property type="project" value="TreeGrafter"/>
</dbReference>
<dbReference type="PANTHER" id="PTHR11524:SF16">
    <property type="entry name" value="LARGE RIBOSOMAL SUBUNIT PROTEIN UL30"/>
    <property type="match status" value="1"/>
</dbReference>
<evidence type="ECO:0000259" key="4">
    <source>
        <dbReference type="Pfam" id="PF00327"/>
    </source>
</evidence>
<dbReference type="GO" id="GO:0000463">
    <property type="term" value="P:maturation of LSU-rRNA from tricistronic rRNA transcript (SSU-rRNA, 5.8S rRNA, LSU-rRNA)"/>
    <property type="evidence" value="ECO:0007669"/>
    <property type="project" value="TreeGrafter"/>
</dbReference>
<sequence>MAPINDEHKDLALVPESVLKKRHDLDDLRRKRAAQEEKKVSKRKGSYVRKPATFLAKAKQRRNEQIRYRRVKKKGMQKKASKKTEIKTKEITVAGNESDSESEEQAHIIQYKANSVGSPYVFVIRIREDAGHPPRCVLNILHQLRLKDPNTGVFVRYDEVTKRHLHLVEPWVVYGKPSDGLVGDLMERKSFGTVKGEKVPLSDNTIIENALGNEHGMICMEDLVHELTTVGKSFEAVATFLRPFPLSATRSKFEKNLLSLKQGKDYGDRGEEIDEFIKQML</sequence>
<dbReference type="GO" id="GO:0003735">
    <property type="term" value="F:structural constituent of ribosome"/>
    <property type="evidence" value="ECO:0007669"/>
    <property type="project" value="TreeGrafter"/>
</dbReference>
<evidence type="ECO:0000256" key="2">
    <source>
        <dbReference type="ARBA" id="ARBA00022980"/>
    </source>
</evidence>
<feature type="domain" description="Large ribosomal subunit protein uL30-like ferredoxin-like fold" evidence="4">
    <location>
        <begin position="121"/>
        <end position="172"/>
    </location>
</feature>
<reference evidence="5 6" key="1">
    <citation type="submission" date="2019-01" db="EMBL/GenBank/DDBJ databases">
        <authorList>
            <person name="Ferrante I. M."/>
        </authorList>
    </citation>
    <scope>NUCLEOTIDE SEQUENCE [LARGE SCALE GENOMIC DNA]</scope>
    <source>
        <strain evidence="5 6">B856</strain>
    </source>
</reference>
<dbReference type="InterPro" id="IPR016082">
    <property type="entry name" value="Ribosomal_uL30_ferredoxin-like"/>
</dbReference>
<proteinExistence type="inferred from homology"/>
<gene>
    <name evidence="5" type="ORF">PSNMU_V1.4_AUG-EV-PASAV3_0065270</name>
</gene>
<evidence type="ECO:0000313" key="5">
    <source>
        <dbReference type="EMBL" id="VEU39671.1"/>
    </source>
</evidence>
<keyword evidence="6" id="KW-1185">Reference proteome</keyword>
<dbReference type="GO" id="GO:0022625">
    <property type="term" value="C:cytosolic large ribosomal subunit"/>
    <property type="evidence" value="ECO:0007669"/>
    <property type="project" value="TreeGrafter"/>
</dbReference>
<keyword evidence="2" id="KW-0689">Ribosomal protein</keyword>
<dbReference type="AlphaFoldDB" id="A0A448ZCC5"/>
<organism evidence="5 6">
    <name type="scientific">Pseudo-nitzschia multistriata</name>
    <dbReference type="NCBI Taxonomy" id="183589"/>
    <lineage>
        <taxon>Eukaryota</taxon>
        <taxon>Sar</taxon>
        <taxon>Stramenopiles</taxon>
        <taxon>Ochrophyta</taxon>
        <taxon>Bacillariophyta</taxon>
        <taxon>Bacillariophyceae</taxon>
        <taxon>Bacillariophycidae</taxon>
        <taxon>Bacillariales</taxon>
        <taxon>Bacillariaceae</taxon>
        <taxon>Pseudo-nitzschia</taxon>
    </lineage>
</organism>
<accession>A0A448ZCC5</accession>
<dbReference type="OrthoDB" id="28644at2759"/>
<keyword evidence="3" id="KW-0687">Ribonucleoprotein</keyword>
<dbReference type="Proteomes" id="UP000291116">
    <property type="component" value="Unassembled WGS sequence"/>
</dbReference>
<comment type="similarity">
    <text evidence="1">Belongs to the universal ribosomal protein uL30 family.</text>
</comment>
<dbReference type="PANTHER" id="PTHR11524">
    <property type="entry name" value="60S RIBOSOMAL PROTEIN L7"/>
    <property type="match status" value="1"/>
</dbReference>
<dbReference type="InterPro" id="IPR036919">
    <property type="entry name" value="Ribo_uL30_ferredoxin-like_sf"/>
</dbReference>